<dbReference type="Pfam" id="PF00920">
    <property type="entry name" value="ILVD_EDD_N"/>
    <property type="match status" value="1"/>
</dbReference>
<dbReference type="SUPFAM" id="SSF52016">
    <property type="entry name" value="LeuD/IlvD-like"/>
    <property type="match status" value="1"/>
</dbReference>
<comment type="pathway">
    <text evidence="7">Amino-acid biosynthesis; L-valine biosynthesis; L-valine from pyruvate: step 3/4.</text>
</comment>
<feature type="domain" description="Dihydroxy-acid/6-phosphogluconate dehydratase N-terminal" evidence="12">
    <location>
        <begin position="60"/>
        <end position="404"/>
    </location>
</feature>
<gene>
    <name evidence="14" type="ORF">TWF703_008200</name>
</gene>
<dbReference type="EMBL" id="WIQZ01000054">
    <property type="protein sequence ID" value="KAF3130404.1"/>
    <property type="molecule type" value="Genomic_DNA"/>
</dbReference>
<evidence type="ECO:0000259" key="13">
    <source>
        <dbReference type="Pfam" id="PF24877"/>
    </source>
</evidence>
<dbReference type="Pfam" id="PF24877">
    <property type="entry name" value="ILV_EDD_C"/>
    <property type="match status" value="1"/>
</dbReference>
<keyword evidence="2" id="KW-0479">Metal-binding</keyword>
<evidence type="ECO:0000256" key="9">
    <source>
        <dbReference type="ARBA" id="ARBA00029490"/>
    </source>
</evidence>
<evidence type="ECO:0000256" key="1">
    <source>
        <dbReference type="ARBA" id="ARBA00006486"/>
    </source>
</evidence>
<dbReference type="FunFam" id="3.50.30.80:FF:000001">
    <property type="entry name" value="Dihydroxy-acid dehydratase"/>
    <property type="match status" value="1"/>
</dbReference>
<dbReference type="PROSITE" id="PS00887">
    <property type="entry name" value="ILVD_EDD_2"/>
    <property type="match status" value="1"/>
</dbReference>
<evidence type="ECO:0000256" key="3">
    <source>
        <dbReference type="ARBA" id="ARBA00023004"/>
    </source>
</evidence>
<dbReference type="Gene3D" id="3.50.30.80">
    <property type="entry name" value="IlvD/EDD C-terminal domain-like"/>
    <property type="match status" value="1"/>
</dbReference>
<comment type="pathway">
    <text evidence="8">Amino-acid biosynthesis; L-isoleucine biosynthesis; L-isoleucine from 2-oxobutanoate: step 3/4.</text>
</comment>
<organism evidence="14 15">
    <name type="scientific">Orbilia oligospora</name>
    <name type="common">Nematode-trapping fungus</name>
    <name type="synonym">Arthrobotrys oligospora</name>
    <dbReference type="NCBI Taxonomy" id="2813651"/>
    <lineage>
        <taxon>Eukaryota</taxon>
        <taxon>Fungi</taxon>
        <taxon>Dikarya</taxon>
        <taxon>Ascomycota</taxon>
        <taxon>Pezizomycotina</taxon>
        <taxon>Orbiliomycetes</taxon>
        <taxon>Orbiliales</taxon>
        <taxon>Orbiliaceae</taxon>
        <taxon>Orbilia</taxon>
    </lineage>
</organism>
<name>A0A7C8JPC1_ORBOL</name>
<dbReference type="GO" id="GO:0004160">
    <property type="term" value="F:dihydroxy-acid dehydratase activity"/>
    <property type="evidence" value="ECO:0007669"/>
    <property type="project" value="UniProtKB-EC"/>
</dbReference>
<evidence type="ECO:0000256" key="7">
    <source>
        <dbReference type="ARBA" id="ARBA00029436"/>
    </source>
</evidence>
<evidence type="ECO:0000259" key="12">
    <source>
        <dbReference type="Pfam" id="PF00920"/>
    </source>
</evidence>
<comment type="catalytic activity">
    <reaction evidence="11">
        <text>(2R,3R)-2,3-dihydroxy-3-methylpentanoate = (S)-3-methyl-2-oxopentanoate + H2O</text>
        <dbReference type="Rhea" id="RHEA:27694"/>
        <dbReference type="ChEBI" id="CHEBI:15377"/>
        <dbReference type="ChEBI" id="CHEBI:35146"/>
        <dbReference type="ChEBI" id="CHEBI:49258"/>
        <dbReference type="EC" id="4.2.1.9"/>
    </reaction>
    <physiologicalReaction direction="left-to-right" evidence="11">
        <dbReference type="Rhea" id="RHEA:27695"/>
    </physiologicalReaction>
</comment>
<protein>
    <recommendedName>
        <fullName evidence="9">dihydroxy-acid dehydratase</fullName>
        <ecNumber evidence="9">4.2.1.9</ecNumber>
    </recommendedName>
</protein>
<dbReference type="Proteomes" id="UP000480548">
    <property type="component" value="Unassembled WGS sequence"/>
</dbReference>
<dbReference type="GO" id="GO:0046872">
    <property type="term" value="F:metal ion binding"/>
    <property type="evidence" value="ECO:0007669"/>
    <property type="project" value="UniProtKB-KW"/>
</dbReference>
<comment type="caution">
    <text evidence="14">The sequence shown here is derived from an EMBL/GenBank/DDBJ whole genome shotgun (WGS) entry which is preliminary data.</text>
</comment>
<reference evidence="14 15" key="1">
    <citation type="submission" date="2019-06" db="EMBL/GenBank/DDBJ databases">
        <authorList>
            <person name="Palmer J.M."/>
        </authorList>
    </citation>
    <scope>NUCLEOTIDE SEQUENCE [LARGE SCALE GENOMIC DNA]</scope>
    <source>
        <strain evidence="14 15">TWF703</strain>
    </source>
</reference>
<comment type="similarity">
    <text evidence="1">Belongs to the IlvD/Edd family.</text>
</comment>
<dbReference type="GO" id="GO:0051536">
    <property type="term" value="F:iron-sulfur cluster binding"/>
    <property type="evidence" value="ECO:0007669"/>
    <property type="project" value="UniProtKB-KW"/>
</dbReference>
<dbReference type="SUPFAM" id="SSF143975">
    <property type="entry name" value="IlvD/EDD N-terminal domain-like"/>
    <property type="match status" value="1"/>
</dbReference>
<dbReference type="AlphaFoldDB" id="A0A7C8JPC1"/>
<dbReference type="GO" id="GO:0009082">
    <property type="term" value="P:branched-chain amino acid biosynthetic process"/>
    <property type="evidence" value="ECO:0007669"/>
    <property type="project" value="TreeGrafter"/>
</dbReference>
<dbReference type="GO" id="GO:0005739">
    <property type="term" value="C:mitochondrion"/>
    <property type="evidence" value="ECO:0007669"/>
    <property type="project" value="TreeGrafter"/>
</dbReference>
<dbReference type="PROSITE" id="PS00886">
    <property type="entry name" value="ILVD_EDD_1"/>
    <property type="match status" value="1"/>
</dbReference>
<evidence type="ECO:0000313" key="15">
    <source>
        <dbReference type="Proteomes" id="UP000480548"/>
    </source>
</evidence>
<keyword evidence="3" id="KW-0408">Iron</keyword>
<dbReference type="InterPro" id="IPR020558">
    <property type="entry name" value="DiOHA_6PGluconate_deHydtase_CS"/>
</dbReference>
<comment type="cofactor">
    <cofactor evidence="10">
        <name>[2Fe-2S] cluster</name>
        <dbReference type="ChEBI" id="CHEBI:190135"/>
    </cofactor>
</comment>
<evidence type="ECO:0000256" key="10">
    <source>
        <dbReference type="ARBA" id="ARBA00034078"/>
    </source>
</evidence>
<keyword evidence="5" id="KW-0456">Lyase</keyword>
<dbReference type="InterPro" id="IPR056740">
    <property type="entry name" value="ILV_EDD_C"/>
</dbReference>
<accession>A0A7C8JPC1</accession>
<sequence length="614" mass="65562">MAGTSQFIQFKEIPYGTKREDGSLILNRWSATVTNDHEFAAAQAQLYAAGIKNEHDMKLKPHIGISPVWWEGNPCNTYSTVMLDLGRAAKAAVDKQGFIGWLYSPNGISDAITMGHEGMRYSLPSRDLIADSIESATCGQLHDGNISIPGCDKNMPGCIMAMARHNRPSVLIYGGTILPGKKTKRFPQGSNVSSCFEVLGAFHYGNASKEELDDVTRHACPGPGGCPGMFTANTMSTAMEVMGLTLPGSSSIPAMTLITKPATTAGGSPTQEAVIEPAKMRECEKAAAALRVCMEKNIRPRDLITKRSFENALVMTMILGGSTNAALHFLAMAHTADIPDFSLKDFQRVSDKTPYIANLKPSGKYYMSDLYEIGGTPAVTKLLIHAGLMDGEIITVTGKTLKENVASAPVIDFTSQDVLRPLDNPLKTTGHLRVLFGNLAPGGAVAKITGKEGTKFEGKARVFDSEELATAALNSGQLNPNESTVLVVRYEGPKGGPGMPEQLKSSGALIGAGLKQVALITDGRYSGASHGFIVGHIVPEAQTGGPIAIVQDGDIITIDAVNNTINMNVSDEEIKSRLSKWKAPRLKVNRGHLAKYARLVSDASRGAVLDAFDD</sequence>
<dbReference type="EC" id="4.2.1.9" evidence="9"/>
<evidence type="ECO:0000256" key="4">
    <source>
        <dbReference type="ARBA" id="ARBA00023014"/>
    </source>
</evidence>
<dbReference type="InterPro" id="IPR042096">
    <property type="entry name" value="Dihydro-acid_dehy_C"/>
</dbReference>
<dbReference type="PANTHER" id="PTHR21000:SF13">
    <property type="entry name" value="DIHYDROXY-ACID DEHYDRATASE"/>
    <property type="match status" value="1"/>
</dbReference>
<evidence type="ECO:0000256" key="11">
    <source>
        <dbReference type="ARBA" id="ARBA00052865"/>
    </source>
</evidence>
<dbReference type="InterPro" id="IPR050165">
    <property type="entry name" value="DHAD_IlvD/Edd"/>
</dbReference>
<dbReference type="NCBIfam" id="NF002068">
    <property type="entry name" value="PRK00911.1"/>
    <property type="match status" value="1"/>
</dbReference>
<evidence type="ECO:0000256" key="8">
    <source>
        <dbReference type="ARBA" id="ARBA00029437"/>
    </source>
</evidence>
<evidence type="ECO:0000256" key="6">
    <source>
        <dbReference type="ARBA" id="ARBA00029304"/>
    </source>
</evidence>
<comment type="catalytic activity">
    <reaction evidence="6">
        <text>(2R)-2,3-dihydroxy-3-methylbutanoate = 3-methyl-2-oxobutanoate + H2O</text>
        <dbReference type="Rhea" id="RHEA:24809"/>
        <dbReference type="ChEBI" id="CHEBI:11851"/>
        <dbReference type="ChEBI" id="CHEBI:15377"/>
        <dbReference type="ChEBI" id="CHEBI:49072"/>
        <dbReference type="EC" id="4.2.1.9"/>
    </reaction>
    <physiologicalReaction direction="left-to-right" evidence="6">
        <dbReference type="Rhea" id="RHEA:24810"/>
    </physiologicalReaction>
</comment>
<dbReference type="InterPro" id="IPR037237">
    <property type="entry name" value="IlvD/EDD_N"/>
</dbReference>
<feature type="domain" description="Dihydroxy-acid/6-phosphogluconate dehydratase C-terminal" evidence="13">
    <location>
        <begin position="417"/>
        <end position="607"/>
    </location>
</feature>
<evidence type="ECO:0000313" key="14">
    <source>
        <dbReference type="EMBL" id="KAF3130404.1"/>
    </source>
</evidence>
<evidence type="ECO:0000256" key="2">
    <source>
        <dbReference type="ARBA" id="ARBA00022723"/>
    </source>
</evidence>
<evidence type="ECO:0000256" key="5">
    <source>
        <dbReference type="ARBA" id="ARBA00023239"/>
    </source>
</evidence>
<dbReference type="PANTHER" id="PTHR21000">
    <property type="entry name" value="DIHYDROXY-ACID DEHYDRATASE DAD"/>
    <property type="match status" value="1"/>
</dbReference>
<keyword evidence="4" id="KW-0411">Iron-sulfur</keyword>
<dbReference type="InterPro" id="IPR000581">
    <property type="entry name" value="ILV_EDD_N"/>
</dbReference>
<proteinExistence type="inferred from homology"/>